<proteinExistence type="predicted"/>
<dbReference type="AlphaFoldDB" id="A0A2M4D6P3"/>
<evidence type="ECO:0000313" key="1">
    <source>
        <dbReference type="EMBL" id="MBW73242.1"/>
    </source>
</evidence>
<dbReference type="EMBL" id="GGFL01009064">
    <property type="protein sequence ID" value="MBW73242.1"/>
    <property type="molecule type" value="Transcribed_RNA"/>
</dbReference>
<name>A0A2M4D6P3_ANODA</name>
<protein>
    <submittedName>
        <fullName evidence="1">Putative secreted protein</fullName>
    </submittedName>
</protein>
<reference evidence="1" key="1">
    <citation type="submission" date="2018-01" db="EMBL/GenBank/DDBJ databases">
        <title>An insight into the sialome of Amazonian anophelines.</title>
        <authorList>
            <person name="Ribeiro J.M."/>
            <person name="Scarpassa V."/>
            <person name="Calvo E."/>
        </authorList>
    </citation>
    <scope>NUCLEOTIDE SEQUENCE</scope>
</reference>
<organism evidence="1">
    <name type="scientific">Anopheles darlingi</name>
    <name type="common">Mosquito</name>
    <dbReference type="NCBI Taxonomy" id="43151"/>
    <lineage>
        <taxon>Eukaryota</taxon>
        <taxon>Metazoa</taxon>
        <taxon>Ecdysozoa</taxon>
        <taxon>Arthropoda</taxon>
        <taxon>Hexapoda</taxon>
        <taxon>Insecta</taxon>
        <taxon>Pterygota</taxon>
        <taxon>Neoptera</taxon>
        <taxon>Endopterygota</taxon>
        <taxon>Diptera</taxon>
        <taxon>Nematocera</taxon>
        <taxon>Culicoidea</taxon>
        <taxon>Culicidae</taxon>
        <taxon>Anophelinae</taxon>
        <taxon>Anopheles</taxon>
    </lineage>
</organism>
<sequence>MSYWTAAAGIGRSHFCTLLPVLCTHRTAPATDLTWGSLNSTFAPVCVCVQHCGPYLHKCGIQKSAWTSIMRPVIALRRLCGQTQDTARHHGRAFVVQFCEP</sequence>
<accession>A0A2M4D6P3</accession>